<comment type="caution">
    <text evidence="2">The sequence shown here is derived from an EMBL/GenBank/DDBJ whole genome shotgun (WGS) entry which is preliminary data.</text>
</comment>
<proteinExistence type="predicted"/>
<dbReference type="AlphaFoldDB" id="A0A699IT24"/>
<organism evidence="2">
    <name type="scientific">Tanacetum cinerariifolium</name>
    <name type="common">Dalmatian daisy</name>
    <name type="synonym">Chrysanthemum cinerariifolium</name>
    <dbReference type="NCBI Taxonomy" id="118510"/>
    <lineage>
        <taxon>Eukaryota</taxon>
        <taxon>Viridiplantae</taxon>
        <taxon>Streptophyta</taxon>
        <taxon>Embryophyta</taxon>
        <taxon>Tracheophyta</taxon>
        <taxon>Spermatophyta</taxon>
        <taxon>Magnoliopsida</taxon>
        <taxon>eudicotyledons</taxon>
        <taxon>Gunneridae</taxon>
        <taxon>Pentapetalae</taxon>
        <taxon>asterids</taxon>
        <taxon>campanulids</taxon>
        <taxon>Asterales</taxon>
        <taxon>Asteraceae</taxon>
        <taxon>Asteroideae</taxon>
        <taxon>Anthemideae</taxon>
        <taxon>Anthemidinae</taxon>
        <taxon>Tanacetum</taxon>
    </lineage>
</organism>
<sequence>ISTTRGEHRSKDRTGPAKTGPDRDRVGPRLRTEDRTEMVRSGPGQSGPGRLQSGPVLHGIIFEFLVRSDRTEDRIGTKPQTEDRTEIRSVGSGRAAGGFEAVNIRARAVIFVPHLKPVEEFNALISDWWNELT</sequence>
<dbReference type="EMBL" id="BKCJ010316629">
    <property type="protein sequence ID" value="GEZ73589.1"/>
    <property type="molecule type" value="Genomic_DNA"/>
</dbReference>
<gene>
    <name evidence="2" type="ORF">Tci_545562</name>
</gene>
<feature type="non-terminal residue" evidence="2">
    <location>
        <position position="1"/>
    </location>
</feature>
<evidence type="ECO:0000256" key="1">
    <source>
        <dbReference type="SAM" id="MobiDB-lite"/>
    </source>
</evidence>
<accession>A0A699IT24</accession>
<reference evidence="2" key="1">
    <citation type="journal article" date="2019" name="Sci. Rep.">
        <title>Draft genome of Tanacetum cinerariifolium, the natural source of mosquito coil.</title>
        <authorList>
            <person name="Yamashiro T."/>
            <person name="Shiraishi A."/>
            <person name="Satake H."/>
            <person name="Nakayama K."/>
        </authorList>
    </citation>
    <scope>NUCLEOTIDE SEQUENCE</scope>
</reference>
<evidence type="ECO:0000313" key="2">
    <source>
        <dbReference type="EMBL" id="GEZ73589.1"/>
    </source>
</evidence>
<name>A0A699IT24_TANCI</name>
<protein>
    <submittedName>
        <fullName evidence="2">L-ascorbate oxidase homolog</fullName>
    </submittedName>
</protein>
<feature type="compositionally biased region" description="Basic and acidic residues" evidence="1">
    <location>
        <begin position="1"/>
        <end position="38"/>
    </location>
</feature>
<feature type="region of interest" description="Disordered" evidence="1">
    <location>
        <begin position="1"/>
        <end position="54"/>
    </location>
</feature>